<dbReference type="EMBL" id="JAMKFB020000007">
    <property type="protein sequence ID" value="KAL0188723.1"/>
    <property type="molecule type" value="Genomic_DNA"/>
</dbReference>
<accession>A0ABD0QR71</accession>
<gene>
    <name evidence="2" type="ORF">M9458_015822</name>
</gene>
<evidence type="ECO:0000313" key="3">
    <source>
        <dbReference type="Proteomes" id="UP001529510"/>
    </source>
</evidence>
<reference evidence="2 3" key="1">
    <citation type="submission" date="2024-05" db="EMBL/GenBank/DDBJ databases">
        <title>Genome sequencing and assembly of Indian major carp, Cirrhinus mrigala (Hamilton, 1822).</title>
        <authorList>
            <person name="Mohindra V."/>
            <person name="Chowdhury L.M."/>
            <person name="Lal K."/>
            <person name="Jena J.K."/>
        </authorList>
    </citation>
    <scope>NUCLEOTIDE SEQUENCE [LARGE SCALE GENOMIC DNA]</scope>
    <source>
        <strain evidence="2">CM1030</strain>
        <tissue evidence="2">Blood</tissue>
    </source>
</reference>
<keyword evidence="3" id="KW-1185">Reference proteome</keyword>
<comment type="caution">
    <text evidence="2">The sequence shown here is derived from an EMBL/GenBank/DDBJ whole genome shotgun (WGS) entry which is preliminary data.</text>
</comment>
<dbReference type="Proteomes" id="UP001529510">
    <property type="component" value="Unassembled WGS sequence"/>
</dbReference>
<organism evidence="2 3">
    <name type="scientific">Cirrhinus mrigala</name>
    <name type="common">Mrigala</name>
    <dbReference type="NCBI Taxonomy" id="683832"/>
    <lineage>
        <taxon>Eukaryota</taxon>
        <taxon>Metazoa</taxon>
        <taxon>Chordata</taxon>
        <taxon>Craniata</taxon>
        <taxon>Vertebrata</taxon>
        <taxon>Euteleostomi</taxon>
        <taxon>Actinopterygii</taxon>
        <taxon>Neopterygii</taxon>
        <taxon>Teleostei</taxon>
        <taxon>Ostariophysi</taxon>
        <taxon>Cypriniformes</taxon>
        <taxon>Cyprinidae</taxon>
        <taxon>Labeoninae</taxon>
        <taxon>Labeonini</taxon>
        <taxon>Cirrhinus</taxon>
    </lineage>
</organism>
<protein>
    <submittedName>
        <fullName evidence="2">Uncharacterized protein</fullName>
    </submittedName>
</protein>
<feature type="region of interest" description="Disordered" evidence="1">
    <location>
        <begin position="35"/>
        <end position="54"/>
    </location>
</feature>
<evidence type="ECO:0000313" key="2">
    <source>
        <dbReference type="EMBL" id="KAL0188723.1"/>
    </source>
</evidence>
<name>A0ABD0QR71_CIRMR</name>
<dbReference type="AlphaFoldDB" id="A0ABD0QR71"/>
<proteinExistence type="predicted"/>
<evidence type="ECO:0000256" key="1">
    <source>
        <dbReference type="SAM" id="MobiDB-lite"/>
    </source>
</evidence>
<sequence>PAGIPTQVTQAHAGGSPHLMRSRNRLLLAAWDSHSTPQKTFSSPRRALPLCRPS</sequence>
<feature type="non-terminal residue" evidence="2">
    <location>
        <position position="54"/>
    </location>
</feature>
<feature type="non-terminal residue" evidence="2">
    <location>
        <position position="1"/>
    </location>
</feature>